<keyword evidence="1" id="KW-0238">DNA-binding</keyword>
<evidence type="ECO:0000313" key="3">
    <source>
        <dbReference type="EMBL" id="VFR39343.1"/>
    </source>
</evidence>
<dbReference type="PANTHER" id="PTHR30328:SF54">
    <property type="entry name" value="HTH-TYPE TRANSCRIPTIONAL REPRESSOR SCO4008"/>
    <property type="match status" value="1"/>
</dbReference>
<dbReference type="EMBL" id="CAADIA010000013">
    <property type="protein sequence ID" value="VFR39343.1"/>
    <property type="molecule type" value="Genomic_DNA"/>
</dbReference>
<evidence type="ECO:0000259" key="2">
    <source>
        <dbReference type="PROSITE" id="PS50977"/>
    </source>
</evidence>
<dbReference type="InterPro" id="IPR041474">
    <property type="entry name" value="NicS_C"/>
</dbReference>
<dbReference type="EMBL" id="CAADIF010000002">
    <property type="protein sequence ID" value="VFR58233.1"/>
    <property type="molecule type" value="Genomic_DNA"/>
</dbReference>
<dbReference type="PROSITE" id="PS50977">
    <property type="entry name" value="HTH_TETR_2"/>
    <property type="match status" value="1"/>
</dbReference>
<accession>A0A484QMA6</accession>
<dbReference type="GO" id="GO:0003677">
    <property type="term" value="F:DNA binding"/>
    <property type="evidence" value="ECO:0007669"/>
    <property type="project" value="UniProtKB-KW"/>
</dbReference>
<dbReference type="PANTHER" id="PTHR30328">
    <property type="entry name" value="TRANSCRIPTIONAL REPRESSOR"/>
    <property type="match status" value="1"/>
</dbReference>
<dbReference type="PRINTS" id="PR00455">
    <property type="entry name" value="HTHTETR"/>
</dbReference>
<reference evidence="3" key="1">
    <citation type="submission" date="2019-03" db="EMBL/GenBank/DDBJ databases">
        <authorList>
            <person name="Danneels B."/>
        </authorList>
    </citation>
    <scope>NUCLEOTIDE SEQUENCE</scope>
</reference>
<dbReference type="InterPro" id="IPR001647">
    <property type="entry name" value="HTH_TetR"/>
</dbReference>
<dbReference type="EMBL" id="CAADIN010000006">
    <property type="protein sequence ID" value="VFR78860.1"/>
    <property type="molecule type" value="Genomic_DNA"/>
</dbReference>
<organism evidence="3">
    <name type="scientific">plant metagenome</name>
    <dbReference type="NCBI Taxonomy" id="1297885"/>
    <lineage>
        <taxon>unclassified sequences</taxon>
        <taxon>metagenomes</taxon>
        <taxon>organismal metagenomes</taxon>
    </lineage>
</organism>
<protein>
    <submittedName>
        <fullName evidence="3">Transcriptional regulator, TetR family</fullName>
    </submittedName>
</protein>
<evidence type="ECO:0000313" key="4">
    <source>
        <dbReference type="EMBL" id="VFR58233.1"/>
    </source>
</evidence>
<evidence type="ECO:0000313" key="5">
    <source>
        <dbReference type="EMBL" id="VFR78860.1"/>
    </source>
</evidence>
<dbReference type="InterPro" id="IPR050109">
    <property type="entry name" value="HTH-type_TetR-like_transc_reg"/>
</dbReference>
<dbReference type="Gene3D" id="1.10.357.10">
    <property type="entry name" value="Tetracycline Repressor, domain 2"/>
    <property type="match status" value="1"/>
</dbReference>
<dbReference type="InterPro" id="IPR009057">
    <property type="entry name" value="Homeodomain-like_sf"/>
</dbReference>
<dbReference type="Pfam" id="PF17938">
    <property type="entry name" value="TetR_C_29"/>
    <property type="match status" value="1"/>
</dbReference>
<dbReference type="EMBL" id="CAADIM010000017">
    <property type="protein sequence ID" value="VFR79666.1"/>
    <property type="molecule type" value="Genomic_DNA"/>
</dbReference>
<evidence type="ECO:0000256" key="1">
    <source>
        <dbReference type="ARBA" id="ARBA00023125"/>
    </source>
</evidence>
<evidence type="ECO:0000313" key="6">
    <source>
        <dbReference type="EMBL" id="VFR79666.1"/>
    </source>
</evidence>
<dbReference type="SUPFAM" id="SSF46689">
    <property type="entry name" value="Homeodomain-like"/>
    <property type="match status" value="1"/>
</dbReference>
<dbReference type="SUPFAM" id="SSF48498">
    <property type="entry name" value="Tetracyclin repressor-like, C-terminal domain"/>
    <property type="match status" value="1"/>
</dbReference>
<proteinExistence type="predicted"/>
<dbReference type="InterPro" id="IPR036271">
    <property type="entry name" value="Tet_transcr_reg_TetR-rel_C_sf"/>
</dbReference>
<gene>
    <name evidence="3" type="ORF">ANK1_2718</name>
    <name evidence="4" type="ORF">ANK2_2719</name>
    <name evidence="6" type="ORF">ISE1_2753</name>
    <name evidence="5" type="ORF">ISE2_2732</name>
</gene>
<sequence length="214" mass="24426">MVNNIPPDSRSRDADRSQQVILAAALQEFSEHGLGGARMERIAQRAALNKRLIYYYFQSKDDLFLAVLEEAYRSIRQAEQALRLGDMPAASAIRRLTEFTWEYYIAHPEFLTLLNSENLHQGKHLARSVHIRKMNSPLIESLGEILERGRREGVFRGGVDPLQLYVSIAGMAYFYLSNHYTLSSVFGLDLMTPKAHQERLSHICDVVLGYVLKN</sequence>
<name>A0A484QMA6_9ZZZZ</name>
<feature type="domain" description="HTH tetR-type" evidence="2">
    <location>
        <begin position="15"/>
        <end position="75"/>
    </location>
</feature>
<dbReference type="AlphaFoldDB" id="A0A484QMA6"/>
<dbReference type="Pfam" id="PF00440">
    <property type="entry name" value="TetR_N"/>
    <property type="match status" value="1"/>
</dbReference>